<dbReference type="CDD" id="cd00024">
    <property type="entry name" value="CD_CSD"/>
    <property type="match status" value="1"/>
</dbReference>
<dbReference type="InterPro" id="IPR012337">
    <property type="entry name" value="RNaseH-like_sf"/>
</dbReference>
<dbReference type="Pfam" id="PF00385">
    <property type="entry name" value="Chromo"/>
    <property type="match status" value="1"/>
</dbReference>
<protein>
    <recommendedName>
        <fullName evidence="1">RNA-directed DNA polymerase</fullName>
        <ecNumber evidence="1">2.7.7.49</ecNumber>
    </recommendedName>
</protein>
<evidence type="ECO:0000256" key="13">
    <source>
        <dbReference type="ARBA" id="ARBA00022932"/>
    </source>
</evidence>
<evidence type="ECO:0000256" key="12">
    <source>
        <dbReference type="ARBA" id="ARBA00022918"/>
    </source>
</evidence>
<evidence type="ECO:0000256" key="5">
    <source>
        <dbReference type="ARBA" id="ARBA00022722"/>
    </source>
</evidence>
<dbReference type="GO" id="GO:0004519">
    <property type="term" value="F:endonuclease activity"/>
    <property type="evidence" value="ECO:0007669"/>
    <property type="project" value="UniProtKB-KW"/>
</dbReference>
<feature type="compositionally biased region" description="Low complexity" evidence="18">
    <location>
        <begin position="36"/>
        <end position="56"/>
    </location>
</feature>
<feature type="region of interest" description="Disordered" evidence="18">
    <location>
        <begin position="1"/>
        <end position="90"/>
    </location>
</feature>
<dbReference type="CDD" id="cd09274">
    <property type="entry name" value="RNase_HI_RT_Ty3"/>
    <property type="match status" value="1"/>
</dbReference>
<feature type="domain" description="Integrase catalytic" evidence="21">
    <location>
        <begin position="1225"/>
        <end position="1388"/>
    </location>
</feature>
<keyword evidence="2" id="KW-0645">Protease</keyword>
<dbReference type="Pfam" id="PF17921">
    <property type="entry name" value="Integrase_H2C2"/>
    <property type="match status" value="1"/>
</dbReference>
<dbReference type="InterPro" id="IPR000953">
    <property type="entry name" value="Chromo/chromo_shadow_dom"/>
</dbReference>
<keyword evidence="11" id="KW-0229">DNA integration</keyword>
<dbReference type="Gene3D" id="3.10.20.370">
    <property type="match status" value="1"/>
</dbReference>
<dbReference type="GO" id="GO:0008270">
    <property type="term" value="F:zinc ion binding"/>
    <property type="evidence" value="ECO:0007669"/>
    <property type="project" value="UniProtKB-KW"/>
</dbReference>
<keyword evidence="8" id="KW-0255">Endonuclease</keyword>
<feature type="region of interest" description="Disordered" evidence="18">
    <location>
        <begin position="310"/>
        <end position="353"/>
    </location>
</feature>
<gene>
    <name evidence="22" type="ORF">Pfra01_002917100</name>
</gene>
<keyword evidence="9" id="KW-0378">Hydrolase</keyword>
<name>A0A9W6YNI3_9STRA</name>
<dbReference type="InterPro" id="IPR036397">
    <property type="entry name" value="RNaseH_sf"/>
</dbReference>
<dbReference type="Pfam" id="PF03732">
    <property type="entry name" value="Retrotrans_gag"/>
    <property type="match status" value="1"/>
</dbReference>
<dbReference type="Proteomes" id="UP001165121">
    <property type="component" value="Unassembled WGS sequence"/>
</dbReference>
<dbReference type="GO" id="GO:0003887">
    <property type="term" value="F:DNA-directed DNA polymerase activity"/>
    <property type="evidence" value="ECO:0007669"/>
    <property type="project" value="UniProtKB-KW"/>
</dbReference>
<evidence type="ECO:0000256" key="18">
    <source>
        <dbReference type="SAM" id="MobiDB-lite"/>
    </source>
</evidence>
<evidence type="ECO:0000256" key="14">
    <source>
        <dbReference type="ARBA" id="ARBA00023125"/>
    </source>
</evidence>
<proteinExistence type="predicted"/>
<feature type="compositionally biased region" description="Polar residues" evidence="18">
    <location>
        <begin position="57"/>
        <end position="82"/>
    </location>
</feature>
<dbReference type="GO" id="GO:0015074">
    <property type="term" value="P:DNA integration"/>
    <property type="evidence" value="ECO:0007669"/>
    <property type="project" value="UniProtKB-KW"/>
</dbReference>
<dbReference type="Gene3D" id="2.40.70.10">
    <property type="entry name" value="Acid Proteases"/>
    <property type="match status" value="1"/>
</dbReference>
<keyword evidence="12" id="KW-0695">RNA-directed DNA polymerase</keyword>
<dbReference type="Gene3D" id="3.30.420.10">
    <property type="entry name" value="Ribonuclease H-like superfamily/Ribonuclease H"/>
    <property type="match status" value="1"/>
</dbReference>
<dbReference type="InterPro" id="IPR001878">
    <property type="entry name" value="Znf_CCHC"/>
</dbReference>
<dbReference type="InterPro" id="IPR016197">
    <property type="entry name" value="Chromo-like_dom_sf"/>
</dbReference>
<dbReference type="Gene3D" id="3.30.70.270">
    <property type="match status" value="2"/>
</dbReference>
<feature type="coiled-coil region" evidence="17">
    <location>
        <begin position="111"/>
        <end position="138"/>
    </location>
</feature>
<dbReference type="GO" id="GO:0003677">
    <property type="term" value="F:DNA binding"/>
    <property type="evidence" value="ECO:0007669"/>
    <property type="project" value="UniProtKB-KW"/>
</dbReference>
<dbReference type="EC" id="2.7.7.49" evidence="1"/>
<comment type="caution">
    <text evidence="22">The sequence shown here is derived from an EMBL/GenBank/DDBJ whole genome shotgun (WGS) entry which is preliminary data.</text>
</comment>
<sequence length="1605" mass="183237">MAQRRSRVAEHPSPNTRPRQQSRMSASDVPGAASNPTTSTAGADATTTPPASTAGGQSTTTPPASTAGGQSSTTPPASNAGGQDTPGIPAADTSMLQQLFVMMAQQNQTFQAAIQAQMHQTQAQMHQAQAQFEQMMLQQGSRSRKKDPPVYEGKISEDLELWIFATEEYYASSRAHMDADSSEFVTMISSNLGKTVLNWYRTFSAQCDTERRSKTWALFKHQLRARFRPRDFEYNLRERLFELKQTGSIHEYVSTFQDLLSQTEIPISELEKRFYFQHGLRTETSIKIKEMSPSTLSEAVEQATNYEFAHFDGKPPKHSPPRNNGRNNGSITANHGETKQRSGATNTSKPKHNWKKDATCHKCGVKGHISPECPSKDQSANKEANHYVSGSFYAILEVQALASRDGNIKKNISIFIDNGSSLNGISEELACALDLEVHEDTDDMMNVDLGFGQTVQQPRRTAEMMLEVPGFAAMKSRFQVMPIPEQKDVLLGMIWLREQNPEIDWGSLTLRPRARSADPPIVLKTPPVRPARIVANRRRARHRQSREIFNFYRQHGHDGRHGHTKLISLKSLSKAMRKGNVEYVFVVNPHDSEKAERFKQQGWEALKDNPAYDVLLKYKDTVFRTELPNTTPPIREGIEHEIKLKPGVKPISVSQWRQSPEQRKVIQEWTEDMVKAGIIRPSTSPFSAPTFCVKKPVGWRIVHDYRQLNAATILPAIPMPRKEDTFDVMTNSQWFSCMDLLWGYYQVKLRESDIPFTAFSTPDGLFEYLVTPMGLSGSPGTFNRLLQRIFSDLRDVMRIYFDDIYVFTRSADIDVHVAALDRVLQRCEEQELYVKLAKCQFCVPEIPCLGDFVGRNGVRMDPDKIRIIQDWPLPKTKKHMESFLGTTVYVSRFCADFAQFAGPLHEAIKGMKSKDSIELTDHQVACFEQLKSRLASPPVLRLPEFTRPFGIRMDASNFAIGGVLFQKEGGKEYPIAYTGRKMKSAELNYPVQEQELLAIMHALKVWRVYLLDRPFDVETDHKSIETILTQKTTNRRVARWFNELAEFQPKFKWIPGKTNEVADALSRNPNFEHKAAQVTLQDLINAAANREVIAIVNTGPEPIEMIAKRWYTLDQRTQNIIGQLQDGMKVPKYEMKNDLLYYKTQEDETPRLVIPDIEDVKNRAIFENHDTTTAGHPGYFKTYLAVQRNYYWPRMSKYIQRYVNTCEMCQRNKARQTKPPGLLNPLSVPEGRWVDISMDFMVALPETESGFDSVMVIVDRLTKRAKFIETKTTASAEDIAELFMKNYVKDHGLPKSIISDRDPKFTSKLWLSVMSALQTKHNLSSAFRPQTDGQTERTNRFIEDYLRGVVNPVQNDWHKFLHLAEFAYNRRVHSSIGMTPFEADLGYCPYMPDDVVADPEFKMLNKASQDFLLRQDVFLKMTQDAMSEAQERMKAYYDKNRKPQSFEVGQLVLLDGKNLDIRHKGFAKTSKLAPRFVGPYRIMEKVQRDSYKLAMSGNLKLHPVFHTSLLKDYQKDDKRQQKPSMVLLADGTTEGQLVEAVLGYRKLRGKEQYKIHWLGESIKEATWEPIENLNQIPGLIAEYWNSKKECSRSKGGRVTDARPRQ</sequence>
<dbReference type="InterPro" id="IPR050951">
    <property type="entry name" value="Retrovirus_Pol_polyprotein"/>
</dbReference>
<dbReference type="Pfam" id="PF17917">
    <property type="entry name" value="RT_RNaseH"/>
    <property type="match status" value="1"/>
</dbReference>
<dbReference type="SMART" id="SM00298">
    <property type="entry name" value="CHROMO"/>
    <property type="match status" value="1"/>
</dbReference>
<reference evidence="22" key="1">
    <citation type="submission" date="2023-04" db="EMBL/GenBank/DDBJ databases">
        <title>Phytophthora fragariaefolia NBRC 109709.</title>
        <authorList>
            <person name="Ichikawa N."/>
            <person name="Sato H."/>
            <person name="Tonouchi N."/>
        </authorList>
    </citation>
    <scope>NUCLEOTIDE SEQUENCE</scope>
    <source>
        <strain evidence="22">NBRC 109709</strain>
    </source>
</reference>
<dbReference type="Gene3D" id="2.40.50.40">
    <property type="match status" value="1"/>
</dbReference>
<evidence type="ECO:0000256" key="8">
    <source>
        <dbReference type="ARBA" id="ARBA00022759"/>
    </source>
</evidence>
<dbReference type="OrthoDB" id="117343at2759"/>
<dbReference type="InterPro" id="IPR036875">
    <property type="entry name" value="Znf_CCHC_sf"/>
</dbReference>
<dbReference type="FunFam" id="1.10.340.70:FF:000001">
    <property type="entry name" value="Retrovirus-related Pol polyprotein from transposon gypsy-like Protein"/>
    <property type="match status" value="1"/>
</dbReference>
<evidence type="ECO:0000256" key="7">
    <source>
        <dbReference type="ARBA" id="ARBA00022750"/>
    </source>
</evidence>
<dbReference type="SMART" id="SM00343">
    <property type="entry name" value="ZnF_C2HC"/>
    <property type="match status" value="1"/>
</dbReference>
<dbReference type="InterPro" id="IPR021109">
    <property type="entry name" value="Peptidase_aspartic_dom_sf"/>
</dbReference>
<evidence type="ECO:0000256" key="15">
    <source>
        <dbReference type="ARBA" id="ARBA00023172"/>
    </source>
</evidence>
<dbReference type="InterPro" id="IPR043128">
    <property type="entry name" value="Rev_trsase/Diguanyl_cyclase"/>
</dbReference>
<dbReference type="SUPFAM" id="SSF53098">
    <property type="entry name" value="Ribonuclease H-like"/>
    <property type="match status" value="1"/>
</dbReference>
<dbReference type="Gene3D" id="3.10.10.10">
    <property type="entry name" value="HIV Type 1 Reverse Transcriptase, subunit A, domain 1"/>
    <property type="match status" value="1"/>
</dbReference>
<evidence type="ECO:0000256" key="2">
    <source>
        <dbReference type="ARBA" id="ARBA00022670"/>
    </source>
</evidence>
<evidence type="ECO:0000259" key="21">
    <source>
        <dbReference type="PROSITE" id="PS50994"/>
    </source>
</evidence>
<dbReference type="Gene3D" id="4.10.60.10">
    <property type="entry name" value="Zinc finger, CCHC-type"/>
    <property type="match status" value="1"/>
</dbReference>
<dbReference type="InterPro" id="IPR043502">
    <property type="entry name" value="DNA/RNA_pol_sf"/>
</dbReference>
<evidence type="ECO:0000259" key="19">
    <source>
        <dbReference type="PROSITE" id="PS50013"/>
    </source>
</evidence>
<dbReference type="InterPro" id="IPR056924">
    <property type="entry name" value="SH3_Tf2-1"/>
</dbReference>
<keyword evidence="5" id="KW-0540">Nuclease</keyword>
<accession>A0A9W6YNI3</accession>
<keyword evidence="7" id="KW-0064">Aspartyl protease</keyword>
<dbReference type="GO" id="GO:0006310">
    <property type="term" value="P:DNA recombination"/>
    <property type="evidence" value="ECO:0007669"/>
    <property type="project" value="UniProtKB-KW"/>
</dbReference>
<keyword evidence="6" id="KW-0479">Metal-binding</keyword>
<dbReference type="InterPro" id="IPR041588">
    <property type="entry name" value="Integrase_H2C2"/>
</dbReference>
<evidence type="ECO:0000256" key="4">
    <source>
        <dbReference type="ARBA" id="ARBA00022695"/>
    </source>
</evidence>
<organism evidence="22 23">
    <name type="scientific">Phytophthora fragariaefolia</name>
    <dbReference type="NCBI Taxonomy" id="1490495"/>
    <lineage>
        <taxon>Eukaryota</taxon>
        <taxon>Sar</taxon>
        <taxon>Stramenopiles</taxon>
        <taxon>Oomycota</taxon>
        <taxon>Peronosporomycetes</taxon>
        <taxon>Peronosporales</taxon>
        <taxon>Peronosporaceae</taxon>
        <taxon>Phytophthora</taxon>
    </lineage>
</organism>
<dbReference type="GO" id="GO:0004190">
    <property type="term" value="F:aspartic-type endopeptidase activity"/>
    <property type="evidence" value="ECO:0007669"/>
    <property type="project" value="UniProtKB-KW"/>
</dbReference>
<feature type="domain" description="CCHC-type" evidence="20">
    <location>
        <begin position="360"/>
        <end position="375"/>
    </location>
</feature>
<dbReference type="SUPFAM" id="SSF54160">
    <property type="entry name" value="Chromo domain-like"/>
    <property type="match status" value="1"/>
</dbReference>
<keyword evidence="10" id="KW-0460">Magnesium</keyword>
<dbReference type="EMBL" id="BSXT01018853">
    <property type="protein sequence ID" value="GMG14645.1"/>
    <property type="molecule type" value="Genomic_DNA"/>
</dbReference>
<dbReference type="InterPro" id="IPR041373">
    <property type="entry name" value="RT_RNaseH"/>
</dbReference>
<evidence type="ECO:0000256" key="10">
    <source>
        <dbReference type="ARBA" id="ARBA00022842"/>
    </source>
</evidence>
<evidence type="ECO:0000259" key="20">
    <source>
        <dbReference type="PROSITE" id="PS50158"/>
    </source>
</evidence>
<dbReference type="PROSITE" id="PS50994">
    <property type="entry name" value="INTEGRASE"/>
    <property type="match status" value="1"/>
</dbReference>
<dbReference type="PROSITE" id="PS50013">
    <property type="entry name" value="CHROMO_2"/>
    <property type="match status" value="1"/>
</dbReference>
<dbReference type="FunFam" id="3.30.70.270:FF:000020">
    <property type="entry name" value="Transposon Tf2-6 polyprotein-like Protein"/>
    <property type="match status" value="1"/>
</dbReference>
<keyword evidence="16" id="KW-0862">Zinc</keyword>
<evidence type="ECO:0000256" key="6">
    <source>
        <dbReference type="ARBA" id="ARBA00022723"/>
    </source>
</evidence>
<keyword evidence="23" id="KW-1185">Reference proteome</keyword>
<dbReference type="Pfam" id="PF24626">
    <property type="entry name" value="SH3_Tf2-1"/>
    <property type="match status" value="1"/>
</dbReference>
<feature type="compositionally biased region" description="Polar residues" evidence="18">
    <location>
        <begin position="13"/>
        <end position="25"/>
    </location>
</feature>
<feature type="compositionally biased region" description="Polar residues" evidence="18">
    <location>
        <begin position="321"/>
        <end position="348"/>
    </location>
</feature>
<dbReference type="SUPFAM" id="SSF56672">
    <property type="entry name" value="DNA/RNA polymerases"/>
    <property type="match status" value="1"/>
</dbReference>
<feature type="domain" description="Chromo" evidence="19">
    <location>
        <begin position="1536"/>
        <end position="1595"/>
    </location>
</feature>
<keyword evidence="14" id="KW-0238">DNA-binding</keyword>
<dbReference type="InterPro" id="IPR000477">
    <property type="entry name" value="RT_dom"/>
</dbReference>
<keyword evidence="15" id="KW-0233">DNA recombination</keyword>
<evidence type="ECO:0000256" key="16">
    <source>
        <dbReference type="PROSITE-ProRule" id="PRU00047"/>
    </source>
</evidence>
<keyword evidence="16" id="KW-0863">Zinc-finger</keyword>
<evidence type="ECO:0000256" key="11">
    <source>
        <dbReference type="ARBA" id="ARBA00022908"/>
    </source>
</evidence>
<dbReference type="InterPro" id="IPR023780">
    <property type="entry name" value="Chromo_domain"/>
</dbReference>
<dbReference type="Gene3D" id="1.10.340.70">
    <property type="match status" value="1"/>
</dbReference>
<evidence type="ECO:0000256" key="3">
    <source>
        <dbReference type="ARBA" id="ARBA00022679"/>
    </source>
</evidence>
<dbReference type="GO" id="GO:0003964">
    <property type="term" value="F:RNA-directed DNA polymerase activity"/>
    <property type="evidence" value="ECO:0007669"/>
    <property type="project" value="UniProtKB-KW"/>
</dbReference>
<evidence type="ECO:0000256" key="17">
    <source>
        <dbReference type="SAM" id="Coils"/>
    </source>
</evidence>
<keyword evidence="17" id="KW-0175">Coiled coil</keyword>
<evidence type="ECO:0000256" key="1">
    <source>
        <dbReference type="ARBA" id="ARBA00012493"/>
    </source>
</evidence>
<keyword evidence="13" id="KW-0239">DNA-directed DNA polymerase</keyword>
<keyword evidence="3" id="KW-0808">Transferase</keyword>
<dbReference type="PROSITE" id="PS50158">
    <property type="entry name" value="ZF_CCHC"/>
    <property type="match status" value="1"/>
</dbReference>
<dbReference type="Pfam" id="PF00078">
    <property type="entry name" value="RVT_1"/>
    <property type="match status" value="1"/>
</dbReference>
<evidence type="ECO:0000256" key="9">
    <source>
        <dbReference type="ARBA" id="ARBA00022801"/>
    </source>
</evidence>
<dbReference type="GO" id="GO:0006508">
    <property type="term" value="P:proteolysis"/>
    <property type="evidence" value="ECO:0007669"/>
    <property type="project" value="UniProtKB-KW"/>
</dbReference>
<dbReference type="InterPro" id="IPR005162">
    <property type="entry name" value="Retrotrans_gag_dom"/>
</dbReference>
<dbReference type="PANTHER" id="PTHR37984">
    <property type="entry name" value="PROTEIN CBG26694"/>
    <property type="match status" value="1"/>
</dbReference>
<evidence type="ECO:0000313" key="22">
    <source>
        <dbReference type="EMBL" id="GMG14645.1"/>
    </source>
</evidence>
<dbReference type="SUPFAM" id="SSF57756">
    <property type="entry name" value="Retrovirus zinc finger-like domains"/>
    <property type="match status" value="1"/>
</dbReference>
<dbReference type="Pfam" id="PF00098">
    <property type="entry name" value="zf-CCHC"/>
    <property type="match status" value="1"/>
</dbReference>
<evidence type="ECO:0000313" key="23">
    <source>
        <dbReference type="Proteomes" id="UP001165121"/>
    </source>
</evidence>
<dbReference type="FunFam" id="3.10.20.370:FF:000001">
    <property type="entry name" value="Retrovirus-related Pol polyprotein from transposon 17.6-like protein"/>
    <property type="match status" value="1"/>
</dbReference>
<dbReference type="CDD" id="cd01647">
    <property type="entry name" value="RT_LTR"/>
    <property type="match status" value="1"/>
</dbReference>
<keyword evidence="4" id="KW-0548">Nucleotidyltransferase</keyword>
<dbReference type="PANTHER" id="PTHR37984:SF5">
    <property type="entry name" value="PROTEIN NYNRIN-LIKE"/>
    <property type="match status" value="1"/>
</dbReference>
<dbReference type="InterPro" id="IPR001584">
    <property type="entry name" value="Integrase_cat-core"/>
</dbReference>